<proteinExistence type="predicted"/>
<organism evidence="1 2">
    <name type="scientific">Adineta steineri</name>
    <dbReference type="NCBI Taxonomy" id="433720"/>
    <lineage>
        <taxon>Eukaryota</taxon>
        <taxon>Metazoa</taxon>
        <taxon>Spiralia</taxon>
        <taxon>Gnathifera</taxon>
        <taxon>Rotifera</taxon>
        <taxon>Eurotatoria</taxon>
        <taxon>Bdelloidea</taxon>
        <taxon>Adinetida</taxon>
        <taxon>Adinetidae</taxon>
        <taxon>Adineta</taxon>
    </lineage>
</organism>
<dbReference type="Proteomes" id="UP000663881">
    <property type="component" value="Unassembled WGS sequence"/>
</dbReference>
<comment type="caution">
    <text evidence="1">The sequence shown here is derived from an EMBL/GenBank/DDBJ whole genome shotgun (WGS) entry which is preliminary data.</text>
</comment>
<accession>A0A820L0Y5</accession>
<gene>
    <name evidence="1" type="ORF">OKA104_LOCUS48637</name>
</gene>
<reference evidence="1" key="1">
    <citation type="submission" date="2021-02" db="EMBL/GenBank/DDBJ databases">
        <authorList>
            <person name="Nowell W R."/>
        </authorList>
    </citation>
    <scope>NUCLEOTIDE SEQUENCE</scope>
</reference>
<name>A0A820L0Y5_9BILA</name>
<evidence type="ECO:0000313" key="1">
    <source>
        <dbReference type="EMBL" id="CAF4347784.1"/>
    </source>
</evidence>
<protein>
    <submittedName>
        <fullName evidence="1">Uncharacterized protein</fullName>
    </submittedName>
</protein>
<evidence type="ECO:0000313" key="2">
    <source>
        <dbReference type="Proteomes" id="UP000663881"/>
    </source>
</evidence>
<sequence length="194" mass="23016">MKKHFRFSRRSNVFIYTKISASLPFIEVDLNLTPQQMSMFINGLKYIFPCQSRFSRKPIDDIITEQYKNVSTIVKDCLQDNRISTTDQLAKQAFQALELIFHEYQSKNVPKKLKIRAQHEYKIVQYVQRLVRQRSDIVIRRTDKSKVFYIGKAADFERKAEEYMLKTEAYEEIKNGRCPLADNLHAVQTLFDYL</sequence>
<dbReference type="AlphaFoldDB" id="A0A820L0Y5"/>
<feature type="non-terminal residue" evidence="1">
    <location>
        <position position="194"/>
    </location>
</feature>
<dbReference type="EMBL" id="CAJOAY010021352">
    <property type="protein sequence ID" value="CAF4347784.1"/>
    <property type="molecule type" value="Genomic_DNA"/>
</dbReference>